<evidence type="ECO:0000313" key="8">
    <source>
        <dbReference type="EMBL" id="MBA8793453.1"/>
    </source>
</evidence>
<evidence type="ECO:0000256" key="3">
    <source>
        <dbReference type="ARBA" id="ARBA00023002"/>
    </source>
</evidence>
<keyword evidence="9" id="KW-1185">Reference proteome</keyword>
<dbReference type="AlphaFoldDB" id="A0A7W3P504"/>
<dbReference type="InterPro" id="IPR018170">
    <property type="entry name" value="Aldo/ket_reductase_CS"/>
</dbReference>
<dbReference type="InterPro" id="IPR023210">
    <property type="entry name" value="NADP_OxRdtase_dom"/>
</dbReference>
<dbReference type="EC" id="1.1.1.346" evidence="8"/>
<gene>
    <name evidence="8" type="ORF">FHX74_001058</name>
</gene>
<dbReference type="PROSITE" id="PS00062">
    <property type="entry name" value="ALDOKETO_REDUCTASE_2"/>
    <property type="match status" value="1"/>
</dbReference>
<dbReference type="SUPFAM" id="SSF51430">
    <property type="entry name" value="NAD(P)-linked oxidoreductase"/>
    <property type="match status" value="1"/>
</dbReference>
<dbReference type="GO" id="GO:0016616">
    <property type="term" value="F:oxidoreductase activity, acting on the CH-OH group of donors, NAD or NADP as acceptor"/>
    <property type="evidence" value="ECO:0007669"/>
    <property type="project" value="UniProtKB-ARBA"/>
</dbReference>
<evidence type="ECO:0000256" key="5">
    <source>
        <dbReference type="PIRSR" id="PIRSR000097-2"/>
    </source>
</evidence>
<dbReference type="PROSITE" id="PS00798">
    <property type="entry name" value="ALDOKETO_REDUCTASE_1"/>
    <property type="match status" value="1"/>
</dbReference>
<dbReference type="RefSeq" id="WP_182559076.1">
    <property type="nucleotide sequence ID" value="NZ_JACGWT010000002.1"/>
</dbReference>
<reference evidence="8 9" key="1">
    <citation type="submission" date="2020-07" db="EMBL/GenBank/DDBJ databases">
        <title>Sequencing the genomes of 1000 actinobacteria strains.</title>
        <authorList>
            <person name="Klenk H.-P."/>
        </authorList>
    </citation>
    <scope>NUCLEOTIDE SEQUENCE [LARGE SCALE GENOMIC DNA]</scope>
    <source>
        <strain evidence="8 9">DSM 100723</strain>
    </source>
</reference>
<dbReference type="InterPro" id="IPR020471">
    <property type="entry name" value="AKR"/>
</dbReference>
<organism evidence="8 9">
    <name type="scientific">Microlunatus kandeliicorticis</name>
    <dbReference type="NCBI Taxonomy" id="1759536"/>
    <lineage>
        <taxon>Bacteria</taxon>
        <taxon>Bacillati</taxon>
        <taxon>Actinomycetota</taxon>
        <taxon>Actinomycetes</taxon>
        <taxon>Propionibacteriales</taxon>
        <taxon>Propionibacteriaceae</taxon>
        <taxon>Microlunatus</taxon>
    </lineage>
</organism>
<comment type="caution">
    <text evidence="8">The sequence shown here is derived from an EMBL/GenBank/DDBJ whole genome shotgun (WGS) entry which is preliminary data.</text>
</comment>
<dbReference type="EMBL" id="JACGWT010000002">
    <property type="protein sequence ID" value="MBA8793453.1"/>
    <property type="molecule type" value="Genomic_DNA"/>
</dbReference>
<evidence type="ECO:0000313" key="9">
    <source>
        <dbReference type="Proteomes" id="UP000523079"/>
    </source>
</evidence>
<dbReference type="PANTHER" id="PTHR43827">
    <property type="entry name" value="2,5-DIKETO-D-GLUCONIC ACID REDUCTASE"/>
    <property type="match status" value="1"/>
</dbReference>
<comment type="similarity">
    <text evidence="1">Belongs to the aldo/keto reductase family.</text>
</comment>
<feature type="active site" description="Proton donor" evidence="4">
    <location>
        <position position="50"/>
    </location>
</feature>
<sequence length="273" mass="30065">MTVPTITLNDGLQIPQFGLGVWQVSTDDIEPAVGKALEVGYRHIDTAAMYGNEEGVGRAIAQSGIARDELWVTTKLNNNAHGFEESQQALKDSLGKLGLDHVDLYLIHWPLPARNDYVDTWKGLVELQKQGLTRSIGVSNFQPDHLDAIIAATGVTPSVNQVEIHPTFTQTALVAKHQELGVHTEAWSPLGQAEDLRNETVTQLADKLGKTPAQVILRWHLQKGYIVFPKSVTPSRIEENFQIFDFELTGDDVAAIDALDEGNRIGPDPDQFN</sequence>
<evidence type="ECO:0000256" key="4">
    <source>
        <dbReference type="PIRSR" id="PIRSR000097-1"/>
    </source>
</evidence>
<evidence type="ECO:0000259" key="7">
    <source>
        <dbReference type="Pfam" id="PF00248"/>
    </source>
</evidence>
<feature type="binding site" evidence="5">
    <location>
        <position position="108"/>
    </location>
    <ligand>
        <name>substrate</name>
    </ligand>
</feature>
<dbReference type="PANTHER" id="PTHR43827:SF3">
    <property type="entry name" value="NADP-DEPENDENT OXIDOREDUCTASE DOMAIN-CONTAINING PROTEIN"/>
    <property type="match status" value="1"/>
</dbReference>
<dbReference type="Pfam" id="PF00248">
    <property type="entry name" value="Aldo_ket_red"/>
    <property type="match status" value="1"/>
</dbReference>
<accession>A0A7W3P504</accession>
<name>A0A7W3P504_9ACTN</name>
<keyword evidence="2" id="KW-0521">NADP</keyword>
<evidence type="ECO:0000256" key="1">
    <source>
        <dbReference type="ARBA" id="ARBA00007905"/>
    </source>
</evidence>
<dbReference type="InterPro" id="IPR036812">
    <property type="entry name" value="NAD(P)_OxRdtase_dom_sf"/>
</dbReference>
<protein>
    <submittedName>
        <fullName evidence="8">2,5-diketo-D-gluconate reductase A</fullName>
        <ecNumber evidence="8">1.1.1.346</ecNumber>
    </submittedName>
</protein>
<feature type="domain" description="NADP-dependent oxidoreductase" evidence="7">
    <location>
        <begin position="17"/>
        <end position="261"/>
    </location>
</feature>
<dbReference type="Proteomes" id="UP000523079">
    <property type="component" value="Unassembled WGS sequence"/>
</dbReference>
<feature type="site" description="Lowers pKa of active site Tyr" evidence="6">
    <location>
        <position position="75"/>
    </location>
</feature>
<dbReference type="PRINTS" id="PR00069">
    <property type="entry name" value="ALDKETRDTASE"/>
</dbReference>
<dbReference type="Gene3D" id="3.20.20.100">
    <property type="entry name" value="NADP-dependent oxidoreductase domain"/>
    <property type="match status" value="1"/>
</dbReference>
<keyword evidence="3 8" id="KW-0560">Oxidoreductase</keyword>
<dbReference type="FunFam" id="3.20.20.100:FF:000002">
    <property type="entry name" value="2,5-diketo-D-gluconic acid reductase A"/>
    <property type="match status" value="1"/>
</dbReference>
<evidence type="ECO:0000256" key="6">
    <source>
        <dbReference type="PIRSR" id="PIRSR000097-3"/>
    </source>
</evidence>
<dbReference type="PIRSF" id="PIRSF000097">
    <property type="entry name" value="AKR"/>
    <property type="match status" value="1"/>
</dbReference>
<proteinExistence type="inferred from homology"/>
<evidence type="ECO:0000256" key="2">
    <source>
        <dbReference type="ARBA" id="ARBA00022857"/>
    </source>
</evidence>